<evidence type="ECO:0000256" key="1">
    <source>
        <dbReference type="ARBA" id="ARBA00023015"/>
    </source>
</evidence>
<protein>
    <submittedName>
        <fullName evidence="5">AraC family transcriptional regulator</fullName>
    </submittedName>
</protein>
<dbReference type="EMBL" id="CP119312">
    <property type="protein sequence ID" value="WEK02985.1"/>
    <property type="molecule type" value="Genomic_DNA"/>
</dbReference>
<proteinExistence type="predicted"/>
<reference evidence="5" key="1">
    <citation type="submission" date="2023-03" db="EMBL/GenBank/DDBJ databases">
        <title>Andean soil-derived lignocellulolytic bacterial consortium as a source of novel taxa and putative plastic-active enzymes.</title>
        <authorList>
            <person name="Diaz-Garcia L."/>
            <person name="Chuvochina M."/>
            <person name="Feuerriegel G."/>
            <person name="Bunk B."/>
            <person name="Sproer C."/>
            <person name="Streit W.R."/>
            <person name="Rodriguez L.M."/>
            <person name="Overmann J."/>
            <person name="Jimenez D.J."/>
        </authorList>
    </citation>
    <scope>NUCLEOTIDE SEQUENCE</scope>
    <source>
        <strain evidence="5">MAG 4196</strain>
    </source>
</reference>
<dbReference type="InterPro" id="IPR020449">
    <property type="entry name" value="Tscrpt_reg_AraC-type_HTH"/>
</dbReference>
<dbReference type="PRINTS" id="PR00032">
    <property type="entry name" value="HTHARAC"/>
</dbReference>
<evidence type="ECO:0000256" key="2">
    <source>
        <dbReference type="ARBA" id="ARBA00023125"/>
    </source>
</evidence>
<evidence type="ECO:0000313" key="6">
    <source>
        <dbReference type="Proteomes" id="UP001217476"/>
    </source>
</evidence>
<dbReference type="PROSITE" id="PS00041">
    <property type="entry name" value="HTH_ARAC_FAMILY_1"/>
    <property type="match status" value="1"/>
</dbReference>
<name>A0AAJ5VS93_9HYPH</name>
<keyword evidence="3" id="KW-0804">Transcription</keyword>
<sequence length="176" mass="19885">MSVIADLMRPGISRREIPVDHALTYILKAMTINPFHGSIAAMYRESQALSAIVALSTLSPVDRPRVGGSRSHRDLAHATREILDRNLSSPPTINALARMLGTNDTTLRRAFRQTFDMTILRYAIHRRLEVARILLNQSDLQISEIAYRMGYNDPANFTTAYRQHFGHPPSTDRQKS</sequence>
<dbReference type="InterPro" id="IPR009057">
    <property type="entry name" value="Homeodomain-like_sf"/>
</dbReference>
<organism evidence="5 6">
    <name type="scientific">Candidatus Devosia phytovorans</name>
    <dbReference type="NCBI Taxonomy" id="3121372"/>
    <lineage>
        <taxon>Bacteria</taxon>
        <taxon>Pseudomonadati</taxon>
        <taxon>Pseudomonadota</taxon>
        <taxon>Alphaproteobacteria</taxon>
        <taxon>Hyphomicrobiales</taxon>
        <taxon>Devosiaceae</taxon>
        <taxon>Devosia</taxon>
    </lineage>
</organism>
<feature type="domain" description="HTH araC/xylS-type" evidence="4">
    <location>
        <begin position="77"/>
        <end position="175"/>
    </location>
</feature>
<evidence type="ECO:0000256" key="3">
    <source>
        <dbReference type="ARBA" id="ARBA00023163"/>
    </source>
</evidence>
<dbReference type="SUPFAM" id="SSF46689">
    <property type="entry name" value="Homeodomain-like"/>
    <property type="match status" value="2"/>
</dbReference>
<dbReference type="SMART" id="SM00342">
    <property type="entry name" value="HTH_ARAC"/>
    <property type="match status" value="1"/>
</dbReference>
<dbReference type="PANTHER" id="PTHR47893">
    <property type="entry name" value="REGULATORY PROTEIN PCHR"/>
    <property type="match status" value="1"/>
</dbReference>
<evidence type="ECO:0000259" key="4">
    <source>
        <dbReference type="PROSITE" id="PS01124"/>
    </source>
</evidence>
<evidence type="ECO:0000313" key="5">
    <source>
        <dbReference type="EMBL" id="WEK02985.1"/>
    </source>
</evidence>
<dbReference type="Pfam" id="PF12833">
    <property type="entry name" value="HTH_18"/>
    <property type="match status" value="1"/>
</dbReference>
<dbReference type="PANTHER" id="PTHR47893:SF1">
    <property type="entry name" value="REGULATORY PROTEIN PCHR"/>
    <property type="match status" value="1"/>
</dbReference>
<dbReference type="Proteomes" id="UP001217476">
    <property type="component" value="Chromosome"/>
</dbReference>
<dbReference type="PROSITE" id="PS01124">
    <property type="entry name" value="HTH_ARAC_FAMILY_2"/>
    <property type="match status" value="1"/>
</dbReference>
<dbReference type="InterPro" id="IPR018060">
    <property type="entry name" value="HTH_AraC"/>
</dbReference>
<dbReference type="GO" id="GO:0003700">
    <property type="term" value="F:DNA-binding transcription factor activity"/>
    <property type="evidence" value="ECO:0007669"/>
    <property type="project" value="InterPro"/>
</dbReference>
<gene>
    <name evidence="5" type="ORF">P0Y65_12285</name>
</gene>
<dbReference type="InterPro" id="IPR018062">
    <property type="entry name" value="HTH_AraC-typ_CS"/>
</dbReference>
<keyword evidence="2" id="KW-0238">DNA-binding</keyword>
<accession>A0AAJ5VS93</accession>
<dbReference type="Gene3D" id="1.10.10.60">
    <property type="entry name" value="Homeodomain-like"/>
    <property type="match status" value="1"/>
</dbReference>
<dbReference type="AlphaFoldDB" id="A0AAJ5VS93"/>
<dbReference type="GO" id="GO:0043565">
    <property type="term" value="F:sequence-specific DNA binding"/>
    <property type="evidence" value="ECO:0007669"/>
    <property type="project" value="InterPro"/>
</dbReference>
<keyword evidence="1" id="KW-0805">Transcription regulation</keyword>
<dbReference type="InterPro" id="IPR053142">
    <property type="entry name" value="PchR_regulatory_protein"/>
</dbReference>